<dbReference type="Pfam" id="PF12802">
    <property type="entry name" value="MarR_2"/>
    <property type="match status" value="1"/>
</dbReference>
<gene>
    <name evidence="3" type="ORF">PQ472_03005</name>
</gene>
<organism evidence="3 4">
    <name type="scientific">Lacticaseibacillus pabuli</name>
    <dbReference type="NCBI Taxonomy" id="3025672"/>
    <lineage>
        <taxon>Bacteria</taxon>
        <taxon>Bacillati</taxon>
        <taxon>Bacillota</taxon>
        <taxon>Bacilli</taxon>
        <taxon>Lactobacillales</taxon>
        <taxon>Lactobacillaceae</taxon>
        <taxon>Lacticaseibacillus</taxon>
    </lineage>
</organism>
<dbReference type="RefSeq" id="WP_274261226.1">
    <property type="nucleotide sequence ID" value="NZ_CP117884.1"/>
</dbReference>
<protein>
    <submittedName>
        <fullName evidence="3">Helix-turn-helix domain-containing protein</fullName>
    </submittedName>
</protein>
<proteinExistence type="predicted"/>
<dbReference type="Gene3D" id="1.10.10.10">
    <property type="entry name" value="Winged helix-like DNA-binding domain superfamily/Winged helix DNA-binding domain"/>
    <property type="match status" value="1"/>
</dbReference>
<dbReference type="InterPro" id="IPR036390">
    <property type="entry name" value="WH_DNA-bd_sf"/>
</dbReference>
<dbReference type="EMBL" id="CP117884">
    <property type="protein sequence ID" value="WDF83220.1"/>
    <property type="molecule type" value="Genomic_DNA"/>
</dbReference>
<dbReference type="InterPro" id="IPR011991">
    <property type="entry name" value="ArsR-like_HTH"/>
</dbReference>
<keyword evidence="4" id="KW-1185">Reference proteome</keyword>
<dbReference type="Proteomes" id="UP001220377">
    <property type="component" value="Chromosome"/>
</dbReference>
<evidence type="ECO:0000259" key="2">
    <source>
        <dbReference type="SMART" id="SM00347"/>
    </source>
</evidence>
<dbReference type="InterPro" id="IPR000835">
    <property type="entry name" value="HTH_MarR-typ"/>
</dbReference>
<feature type="domain" description="HTH marR-type" evidence="2">
    <location>
        <begin position="27"/>
        <end position="124"/>
    </location>
</feature>
<sequence>MAHNFYHTCAYFTGARYMRTVEMLADQIFAPTGMKPAYSYIMMALEDKHPMSISEIKDELGYDRSSISRMIRVLEKRNLVSLSAAGRATEIDLTPDSANFLVLANQCLHEFGKMSIDVLGADKDKTTEMLTEDNVRLRAELDKRKQD</sequence>
<accession>A0ABY7WSR4</accession>
<name>A0ABY7WSR4_9LACO</name>
<dbReference type="InterPro" id="IPR036388">
    <property type="entry name" value="WH-like_DNA-bd_sf"/>
</dbReference>
<evidence type="ECO:0000256" key="1">
    <source>
        <dbReference type="ARBA" id="ARBA00023125"/>
    </source>
</evidence>
<dbReference type="SUPFAM" id="SSF46785">
    <property type="entry name" value="Winged helix' DNA-binding domain"/>
    <property type="match status" value="1"/>
</dbReference>
<evidence type="ECO:0000313" key="4">
    <source>
        <dbReference type="Proteomes" id="UP001220377"/>
    </source>
</evidence>
<dbReference type="SMART" id="SM00347">
    <property type="entry name" value="HTH_MARR"/>
    <property type="match status" value="1"/>
</dbReference>
<keyword evidence="1" id="KW-0238">DNA-binding</keyword>
<dbReference type="CDD" id="cd00090">
    <property type="entry name" value="HTH_ARSR"/>
    <property type="match status" value="1"/>
</dbReference>
<evidence type="ECO:0000313" key="3">
    <source>
        <dbReference type="EMBL" id="WDF83220.1"/>
    </source>
</evidence>
<reference evidence="3 4" key="1">
    <citation type="submission" date="2023-02" db="EMBL/GenBank/DDBJ databases">
        <title>Genome sequence of Lacticaseibacillus sp. KACC 23028.</title>
        <authorList>
            <person name="Kim S."/>
            <person name="Heo J."/>
            <person name="Kwon S.-W."/>
        </authorList>
    </citation>
    <scope>NUCLEOTIDE SEQUENCE [LARGE SCALE GENOMIC DNA]</scope>
    <source>
        <strain evidence="3 4">KACC 23028</strain>
    </source>
</reference>